<feature type="transmembrane region" description="Helical" evidence="5">
    <location>
        <begin position="18"/>
        <end position="34"/>
    </location>
</feature>
<sequence length="477" mass="53325">MENDLYYKTNRIGINKRWIIPAIFFSYVLGRLIANMGISIAGMLLILPFAITFLIAVFLNPRVGLIAFIFYCFVMPTLGKHIVGPQFGLLVDGLLVLTWLGIFFYRGSKYRFRHLDNDLVWLALAWFGLTVLQIGNPARPNIQGWFQEMRSAALYWILTVPLVILVFKKKTDINLFLTIIIIMSFIGAIYGIKQLFIGVDEAEHRWLEEGAKKTHVLFGKLRVFSYYSEAGQFGASQAHLTVMCIVLAIGPYSTFRKTCYTIAAAVIFYGMLISGTRGAMGALVGGGFIFLVLIKQTKILIVGMIVGLGFIGMLKYTSIGSGNDQMRRFRSSLDPNDPSLQVRLINQRRLSDMLATKPFGTGVGTIGQWGVTFNKHIPTATIAPDSLYVKMWAMYGIIGFTLWFGIMFYIVGKSAGIIWDTHDPVLRNQLISLCAGSFGSLVCSYGNEVMNALPSSAIVYISWAFVFISPKWDTKNK</sequence>
<comment type="subcellular location">
    <subcellularLocation>
        <location evidence="1">Membrane</location>
        <topology evidence="1">Multi-pass membrane protein</topology>
    </subcellularLocation>
</comment>
<feature type="transmembrane region" description="Helical" evidence="5">
    <location>
        <begin position="299"/>
        <end position="318"/>
    </location>
</feature>
<keyword evidence="3 5" id="KW-1133">Transmembrane helix</keyword>
<feature type="transmembrane region" description="Helical" evidence="5">
    <location>
        <begin position="392"/>
        <end position="411"/>
    </location>
</feature>
<keyword evidence="8" id="KW-1185">Reference proteome</keyword>
<dbReference type="PANTHER" id="PTHR37422:SF13">
    <property type="entry name" value="LIPOPOLYSACCHARIDE BIOSYNTHESIS PROTEIN PA4999-RELATED"/>
    <property type="match status" value="1"/>
</dbReference>
<accession>A0ABN8EW74</accession>
<reference evidence="7" key="1">
    <citation type="submission" date="2021-12" db="EMBL/GenBank/DDBJ databases">
        <authorList>
            <person name="Rodrigo-Torres L."/>
            <person name="Arahal R. D."/>
            <person name="Lucena T."/>
        </authorList>
    </citation>
    <scope>NUCLEOTIDE SEQUENCE</scope>
    <source>
        <strain evidence="7">CECT 8858</strain>
    </source>
</reference>
<feature type="transmembrane region" description="Helical" evidence="5">
    <location>
        <begin position="40"/>
        <end position="58"/>
    </location>
</feature>
<feature type="transmembrane region" description="Helical" evidence="5">
    <location>
        <begin position="174"/>
        <end position="192"/>
    </location>
</feature>
<protein>
    <recommendedName>
        <fullName evidence="6">O-antigen ligase-related domain-containing protein</fullName>
    </recommendedName>
</protein>
<evidence type="ECO:0000256" key="5">
    <source>
        <dbReference type="SAM" id="Phobius"/>
    </source>
</evidence>
<dbReference type="PANTHER" id="PTHR37422">
    <property type="entry name" value="TEICHURONIC ACID BIOSYNTHESIS PROTEIN TUAE"/>
    <property type="match status" value="1"/>
</dbReference>
<evidence type="ECO:0000256" key="3">
    <source>
        <dbReference type="ARBA" id="ARBA00022989"/>
    </source>
</evidence>
<feature type="transmembrane region" description="Helical" evidence="5">
    <location>
        <begin position="65"/>
        <end position="83"/>
    </location>
</feature>
<dbReference type="Pfam" id="PF04932">
    <property type="entry name" value="Wzy_C"/>
    <property type="match status" value="1"/>
</dbReference>
<feature type="transmembrane region" description="Helical" evidence="5">
    <location>
        <begin position="150"/>
        <end position="167"/>
    </location>
</feature>
<dbReference type="Proteomes" id="UP000837932">
    <property type="component" value="Unassembled WGS sequence"/>
</dbReference>
<organism evidence="7 8">
    <name type="scientific">Emticicia aquatica</name>
    <dbReference type="NCBI Taxonomy" id="1681835"/>
    <lineage>
        <taxon>Bacteria</taxon>
        <taxon>Pseudomonadati</taxon>
        <taxon>Bacteroidota</taxon>
        <taxon>Cytophagia</taxon>
        <taxon>Cytophagales</taxon>
        <taxon>Leadbetterellaceae</taxon>
        <taxon>Emticicia</taxon>
    </lineage>
</organism>
<evidence type="ECO:0000313" key="8">
    <source>
        <dbReference type="Proteomes" id="UP000837932"/>
    </source>
</evidence>
<dbReference type="RefSeq" id="WP_238806561.1">
    <property type="nucleotide sequence ID" value="NZ_CAKLPY010000002.1"/>
</dbReference>
<keyword evidence="2 5" id="KW-0812">Transmembrane</keyword>
<dbReference type="InterPro" id="IPR051533">
    <property type="entry name" value="WaaL-like"/>
</dbReference>
<feature type="transmembrane region" description="Helical" evidence="5">
    <location>
        <begin position="262"/>
        <end position="293"/>
    </location>
</feature>
<feature type="transmembrane region" description="Helical" evidence="5">
    <location>
        <begin position="449"/>
        <end position="468"/>
    </location>
</feature>
<gene>
    <name evidence="7" type="ORF">EMA8858_02116</name>
</gene>
<evidence type="ECO:0000256" key="1">
    <source>
        <dbReference type="ARBA" id="ARBA00004141"/>
    </source>
</evidence>
<feature type="transmembrane region" description="Helical" evidence="5">
    <location>
        <begin position="230"/>
        <end position="250"/>
    </location>
</feature>
<evidence type="ECO:0000256" key="4">
    <source>
        <dbReference type="ARBA" id="ARBA00023136"/>
    </source>
</evidence>
<dbReference type="EMBL" id="CAKLPY010000002">
    <property type="protein sequence ID" value="CAH0995988.1"/>
    <property type="molecule type" value="Genomic_DNA"/>
</dbReference>
<feature type="domain" description="O-antigen ligase-related" evidence="6">
    <location>
        <begin position="263"/>
        <end position="404"/>
    </location>
</feature>
<feature type="transmembrane region" description="Helical" evidence="5">
    <location>
        <begin position="89"/>
        <end position="107"/>
    </location>
</feature>
<evidence type="ECO:0000313" key="7">
    <source>
        <dbReference type="EMBL" id="CAH0995988.1"/>
    </source>
</evidence>
<evidence type="ECO:0000256" key="2">
    <source>
        <dbReference type="ARBA" id="ARBA00022692"/>
    </source>
</evidence>
<evidence type="ECO:0000259" key="6">
    <source>
        <dbReference type="Pfam" id="PF04932"/>
    </source>
</evidence>
<comment type="caution">
    <text evidence="7">The sequence shown here is derived from an EMBL/GenBank/DDBJ whole genome shotgun (WGS) entry which is preliminary data.</text>
</comment>
<keyword evidence="4 5" id="KW-0472">Membrane</keyword>
<name>A0ABN8EW74_9BACT</name>
<dbReference type="InterPro" id="IPR007016">
    <property type="entry name" value="O-antigen_ligase-rel_domated"/>
</dbReference>
<proteinExistence type="predicted"/>
<feature type="transmembrane region" description="Helical" evidence="5">
    <location>
        <begin position="119"/>
        <end position="138"/>
    </location>
</feature>